<reference evidence="1" key="1">
    <citation type="journal article" date="2014" name="Front. Microbiol.">
        <title>High frequency of phylogenetically diverse reductive dehalogenase-homologous genes in deep subseafloor sedimentary metagenomes.</title>
        <authorList>
            <person name="Kawai M."/>
            <person name="Futagami T."/>
            <person name="Toyoda A."/>
            <person name="Takaki Y."/>
            <person name="Nishi S."/>
            <person name="Hori S."/>
            <person name="Arai W."/>
            <person name="Tsubouchi T."/>
            <person name="Morono Y."/>
            <person name="Uchiyama I."/>
            <person name="Ito T."/>
            <person name="Fujiyama A."/>
            <person name="Inagaki F."/>
            <person name="Takami H."/>
        </authorList>
    </citation>
    <scope>NUCLEOTIDE SEQUENCE</scope>
    <source>
        <strain evidence="1">Expedition CK06-06</strain>
    </source>
</reference>
<dbReference type="InterPro" id="IPR043148">
    <property type="entry name" value="TagF_C"/>
</dbReference>
<dbReference type="Pfam" id="PF05159">
    <property type="entry name" value="Capsule_synth"/>
    <property type="match status" value="1"/>
</dbReference>
<feature type="non-terminal residue" evidence="1">
    <location>
        <position position="1"/>
    </location>
</feature>
<dbReference type="Gene3D" id="3.40.50.12580">
    <property type="match status" value="1"/>
</dbReference>
<feature type="non-terminal residue" evidence="1">
    <location>
        <position position="300"/>
    </location>
</feature>
<dbReference type="GO" id="GO:0000271">
    <property type="term" value="P:polysaccharide biosynthetic process"/>
    <property type="evidence" value="ECO:0007669"/>
    <property type="project" value="InterPro"/>
</dbReference>
<protein>
    <recommendedName>
        <fullName evidence="2">Capsule polysaccharide biosynthesis protein</fullName>
    </recommendedName>
</protein>
<proteinExistence type="predicted"/>
<dbReference type="AlphaFoldDB" id="X1A434"/>
<dbReference type="SUPFAM" id="SSF53756">
    <property type="entry name" value="UDP-Glycosyltransferase/glycogen phosphorylase"/>
    <property type="match status" value="1"/>
</dbReference>
<comment type="caution">
    <text evidence="1">The sequence shown here is derived from an EMBL/GenBank/DDBJ whole genome shotgun (WGS) entry which is preliminary data.</text>
</comment>
<organism evidence="1">
    <name type="scientific">marine sediment metagenome</name>
    <dbReference type="NCBI Taxonomy" id="412755"/>
    <lineage>
        <taxon>unclassified sequences</taxon>
        <taxon>metagenomes</taxon>
        <taxon>ecological metagenomes</taxon>
    </lineage>
</organism>
<evidence type="ECO:0008006" key="2">
    <source>
        <dbReference type="Google" id="ProtNLM"/>
    </source>
</evidence>
<evidence type="ECO:0000313" key="1">
    <source>
        <dbReference type="EMBL" id="GAG76544.1"/>
    </source>
</evidence>
<dbReference type="EMBL" id="BART01017326">
    <property type="protein sequence ID" value="GAG76544.1"/>
    <property type="molecule type" value="Genomic_DNA"/>
</dbReference>
<sequence length="300" mass="35320">PNNSKYNFITPFKKKQTWRFNSIVNIIYEPNIEKVKRSNLPLIVSCPYSCLKVKTRNQGRYTVLSYFKKHNKTAYISEGGALPGFIYLDKNGFLSNSSSYFEKNWNHPLDKDKMNKVDKYMEEFMNDSTTRKKQKSSRVNGDIFLEFKGKIKVFVPMQVWNDTTMILFCGWVRTLENFQKIIKDLAKKNNDIIFLVKNHPRCSKFKMGNSKNIRIVDNYHYKDCIKNCDVVLTINSGVGLQSMMWEKPTVIVGKSFYQFENVNYQANNKEEIMQLIHNAKKPDMKKSKDLYTIWYSNFIA</sequence>
<gene>
    <name evidence="1" type="ORF">S01H4_33019</name>
</gene>
<name>X1A434_9ZZZZ</name>
<dbReference type="GO" id="GO:0015774">
    <property type="term" value="P:polysaccharide transport"/>
    <property type="evidence" value="ECO:0007669"/>
    <property type="project" value="InterPro"/>
</dbReference>
<accession>X1A434</accession>
<dbReference type="InterPro" id="IPR007833">
    <property type="entry name" value="Capsule_polysaccharide_synth"/>
</dbReference>